<evidence type="ECO:0000313" key="2">
    <source>
        <dbReference type="Proteomes" id="UP001178507"/>
    </source>
</evidence>
<dbReference type="Proteomes" id="UP001178507">
    <property type="component" value="Unassembled WGS sequence"/>
</dbReference>
<sequence length="210" mass="24235">MGAEDYVATSFRTANSGPGGFGWRQGNFYHCLAEHGVEVSYCPAEGRWQIGGIERCNAVLRTITEHLVDQFAVVNAEELDDALLVPRLTGLFNRASPEAIRHIHDVADEEGHPEKTRWLWRHNHLRFGYQKHLKLYQQVQINVDRPTYQHTVVNPSRMPVLMFYHQYLKETRKNMSDFERFKVMCAKQKRSKEVKKAGANFTNEHASAHA</sequence>
<protein>
    <submittedName>
        <fullName evidence="1">Uncharacterized protein</fullName>
    </submittedName>
</protein>
<proteinExistence type="predicted"/>
<gene>
    <name evidence="1" type="ORF">EVOR1521_LOCUS15297</name>
</gene>
<dbReference type="AlphaFoldDB" id="A0AA36ILC8"/>
<dbReference type="EMBL" id="CAUJNA010001924">
    <property type="protein sequence ID" value="CAJ1389739.1"/>
    <property type="molecule type" value="Genomic_DNA"/>
</dbReference>
<reference evidence="1" key="1">
    <citation type="submission" date="2023-08" db="EMBL/GenBank/DDBJ databases">
        <authorList>
            <person name="Chen Y."/>
            <person name="Shah S."/>
            <person name="Dougan E. K."/>
            <person name="Thang M."/>
            <person name="Chan C."/>
        </authorList>
    </citation>
    <scope>NUCLEOTIDE SEQUENCE</scope>
</reference>
<evidence type="ECO:0000313" key="1">
    <source>
        <dbReference type="EMBL" id="CAJ1389739.1"/>
    </source>
</evidence>
<dbReference type="Gene3D" id="6.10.250.2270">
    <property type="match status" value="1"/>
</dbReference>
<comment type="caution">
    <text evidence="1">The sequence shown here is derived from an EMBL/GenBank/DDBJ whole genome shotgun (WGS) entry which is preliminary data.</text>
</comment>
<name>A0AA36ILC8_9DINO</name>
<accession>A0AA36ILC8</accession>
<organism evidence="1 2">
    <name type="scientific">Effrenium voratum</name>
    <dbReference type="NCBI Taxonomy" id="2562239"/>
    <lineage>
        <taxon>Eukaryota</taxon>
        <taxon>Sar</taxon>
        <taxon>Alveolata</taxon>
        <taxon>Dinophyceae</taxon>
        <taxon>Suessiales</taxon>
        <taxon>Symbiodiniaceae</taxon>
        <taxon>Effrenium</taxon>
    </lineage>
</organism>
<keyword evidence="2" id="KW-1185">Reference proteome</keyword>